<dbReference type="AlphaFoldDB" id="A9F0G3"/>
<dbReference type="eggNOG" id="COG4591">
    <property type="taxonomic scope" value="Bacteria"/>
</dbReference>
<evidence type="ECO:0000313" key="10">
    <source>
        <dbReference type="EMBL" id="CAN91268.1"/>
    </source>
</evidence>
<evidence type="ECO:0000256" key="4">
    <source>
        <dbReference type="ARBA" id="ARBA00022692"/>
    </source>
</evidence>
<dbReference type="EMBL" id="AM746676">
    <property type="protein sequence ID" value="CAN91268.1"/>
    <property type="molecule type" value="Genomic_DNA"/>
</dbReference>
<accession>A9F0G3</accession>
<dbReference type="InterPro" id="IPR003838">
    <property type="entry name" value="ABC3_permease_C"/>
</dbReference>
<gene>
    <name evidence="10" type="primary">lolC</name>
    <name evidence="10" type="ordered locus">sce1111</name>
</gene>
<dbReference type="HOGENOM" id="CLU_000604_8_1_7"/>
<evidence type="ECO:0000256" key="3">
    <source>
        <dbReference type="ARBA" id="ARBA00022475"/>
    </source>
</evidence>
<dbReference type="GO" id="GO:0044874">
    <property type="term" value="P:lipoprotein localization to outer membrane"/>
    <property type="evidence" value="ECO:0007669"/>
    <property type="project" value="TreeGrafter"/>
</dbReference>
<evidence type="ECO:0000313" key="11">
    <source>
        <dbReference type="Proteomes" id="UP000002139"/>
    </source>
</evidence>
<dbReference type="GO" id="GO:0098797">
    <property type="term" value="C:plasma membrane protein complex"/>
    <property type="evidence" value="ECO:0007669"/>
    <property type="project" value="TreeGrafter"/>
</dbReference>
<proteinExistence type="inferred from homology"/>
<dbReference type="PANTHER" id="PTHR30489">
    <property type="entry name" value="LIPOPROTEIN-RELEASING SYSTEM TRANSMEMBRANE PROTEIN LOLE"/>
    <property type="match status" value="1"/>
</dbReference>
<evidence type="ECO:0000256" key="5">
    <source>
        <dbReference type="ARBA" id="ARBA00022989"/>
    </source>
</evidence>
<keyword evidence="4 7" id="KW-0812">Transmembrane</keyword>
<dbReference type="OrthoDB" id="9809768at2"/>
<evidence type="ECO:0000259" key="8">
    <source>
        <dbReference type="Pfam" id="PF02687"/>
    </source>
</evidence>
<dbReference type="STRING" id="448385.sce1111"/>
<evidence type="ECO:0000256" key="1">
    <source>
        <dbReference type="ARBA" id="ARBA00004651"/>
    </source>
</evidence>
<comment type="similarity">
    <text evidence="2">Belongs to the ABC-4 integral membrane protein family. LolC/E subfamily.</text>
</comment>
<keyword evidence="3" id="KW-1003">Cell membrane</keyword>
<dbReference type="InterPro" id="IPR025857">
    <property type="entry name" value="MacB_PCD"/>
</dbReference>
<comment type="subcellular location">
    <subcellularLocation>
        <location evidence="1">Cell membrane</location>
        <topology evidence="1">Multi-pass membrane protein</topology>
    </subcellularLocation>
</comment>
<feature type="domain" description="MacB-like periplasmic core" evidence="9">
    <location>
        <begin position="19"/>
        <end position="252"/>
    </location>
</feature>
<evidence type="ECO:0000256" key="2">
    <source>
        <dbReference type="ARBA" id="ARBA00005236"/>
    </source>
</evidence>
<sequence length="409" mass="42923">MPFEWFVALRYLRDAKGQTALILAAVSVGVSVIVFLSALINGLQVSLIDKTLGSQPHITLQVQREAARPLVDSSDDRDDRAVARSVQPAPQRLRSIDQWPLVMADAECTAGVIAASPAIVGAGFAVRAEAKNAVVVRGVDPERFLAIIDVRKRMRAGRFDVAGGDVVIGAVLADELGVGVGDKIRITTTEGIDDVVAITGVFSLGNEAVDKTWVITSLRRAQTLYALPGGATSIELKVADVFAAETVAGELRGRTGLKADSWMKINAELLTGLSAQSSSKSMIQFFVVLAVALGIASVLIVSVVQKSREIGVLRAVGTSRGRVLRIFLIQGAVLGLLGSFVGSALGALLSKLFEGLVRGPDGAPKFPVQLDLELFVFATALAIGVGLLAAVLPARRASMLDPASAIRNG</sequence>
<protein>
    <submittedName>
        <fullName evidence="10">Lipoprotein releasing system transmembrane protein lolC</fullName>
    </submittedName>
</protein>
<dbReference type="KEGG" id="scl:sce1111"/>
<feature type="transmembrane region" description="Helical" evidence="7">
    <location>
        <begin position="374"/>
        <end position="392"/>
    </location>
</feature>
<keyword evidence="10" id="KW-0449">Lipoprotein</keyword>
<evidence type="ECO:0000259" key="9">
    <source>
        <dbReference type="Pfam" id="PF12704"/>
    </source>
</evidence>
<feature type="transmembrane region" description="Helical" evidence="7">
    <location>
        <begin position="282"/>
        <end position="304"/>
    </location>
</feature>
<dbReference type="Pfam" id="PF12704">
    <property type="entry name" value="MacB_PCD"/>
    <property type="match status" value="1"/>
</dbReference>
<name>A9F0G3_SORC5</name>
<reference evidence="10 11" key="1">
    <citation type="journal article" date="2007" name="Nat. Biotechnol.">
        <title>Complete genome sequence of the myxobacterium Sorangium cellulosum.</title>
        <authorList>
            <person name="Schneiker S."/>
            <person name="Perlova O."/>
            <person name="Kaiser O."/>
            <person name="Gerth K."/>
            <person name="Alici A."/>
            <person name="Altmeyer M.O."/>
            <person name="Bartels D."/>
            <person name="Bekel T."/>
            <person name="Beyer S."/>
            <person name="Bode E."/>
            <person name="Bode H.B."/>
            <person name="Bolten C.J."/>
            <person name="Choudhuri J.V."/>
            <person name="Doss S."/>
            <person name="Elnakady Y.A."/>
            <person name="Frank B."/>
            <person name="Gaigalat L."/>
            <person name="Goesmann A."/>
            <person name="Groeger C."/>
            <person name="Gross F."/>
            <person name="Jelsbak L."/>
            <person name="Jelsbak L."/>
            <person name="Kalinowski J."/>
            <person name="Kegler C."/>
            <person name="Knauber T."/>
            <person name="Konietzny S."/>
            <person name="Kopp M."/>
            <person name="Krause L."/>
            <person name="Krug D."/>
            <person name="Linke B."/>
            <person name="Mahmud T."/>
            <person name="Martinez-Arias R."/>
            <person name="McHardy A.C."/>
            <person name="Merai M."/>
            <person name="Meyer F."/>
            <person name="Mormann S."/>
            <person name="Munoz-Dorado J."/>
            <person name="Perez J."/>
            <person name="Pradella S."/>
            <person name="Rachid S."/>
            <person name="Raddatz G."/>
            <person name="Rosenau F."/>
            <person name="Rueckert C."/>
            <person name="Sasse F."/>
            <person name="Scharfe M."/>
            <person name="Schuster S.C."/>
            <person name="Suen G."/>
            <person name="Treuner-Lange A."/>
            <person name="Velicer G.J."/>
            <person name="Vorholter F.-J."/>
            <person name="Weissman K.J."/>
            <person name="Welch R.D."/>
            <person name="Wenzel S.C."/>
            <person name="Whitworth D.E."/>
            <person name="Wilhelm S."/>
            <person name="Wittmann C."/>
            <person name="Bloecker H."/>
            <person name="Puehler A."/>
            <person name="Mueller R."/>
        </authorList>
    </citation>
    <scope>NUCLEOTIDE SEQUENCE [LARGE SCALE GENOMIC DNA]</scope>
    <source>
        <strain evidence="11">So ce56</strain>
    </source>
</reference>
<dbReference type="Proteomes" id="UP000002139">
    <property type="component" value="Chromosome"/>
</dbReference>
<dbReference type="Pfam" id="PF02687">
    <property type="entry name" value="FtsX"/>
    <property type="match status" value="1"/>
</dbReference>
<keyword evidence="11" id="KW-1185">Reference proteome</keyword>
<organism evidence="10 11">
    <name type="scientific">Sorangium cellulosum (strain So ce56)</name>
    <name type="common">Polyangium cellulosum (strain So ce56)</name>
    <dbReference type="NCBI Taxonomy" id="448385"/>
    <lineage>
        <taxon>Bacteria</taxon>
        <taxon>Pseudomonadati</taxon>
        <taxon>Myxococcota</taxon>
        <taxon>Polyangia</taxon>
        <taxon>Polyangiales</taxon>
        <taxon>Polyangiaceae</taxon>
        <taxon>Sorangium</taxon>
    </lineage>
</organism>
<feature type="domain" description="ABC3 transporter permease C-terminal" evidence="8">
    <location>
        <begin position="283"/>
        <end position="399"/>
    </location>
</feature>
<evidence type="ECO:0000256" key="7">
    <source>
        <dbReference type="SAM" id="Phobius"/>
    </source>
</evidence>
<dbReference type="PANTHER" id="PTHR30489:SF0">
    <property type="entry name" value="LIPOPROTEIN-RELEASING SYSTEM TRANSMEMBRANE PROTEIN LOLE"/>
    <property type="match status" value="1"/>
</dbReference>
<keyword evidence="6 7" id="KW-0472">Membrane</keyword>
<evidence type="ECO:0000256" key="6">
    <source>
        <dbReference type="ARBA" id="ARBA00023136"/>
    </source>
</evidence>
<dbReference type="InterPro" id="IPR051447">
    <property type="entry name" value="Lipoprotein-release_system"/>
</dbReference>
<keyword evidence="5 7" id="KW-1133">Transmembrane helix</keyword>
<feature type="transmembrane region" description="Helical" evidence="7">
    <location>
        <begin position="20"/>
        <end position="40"/>
    </location>
</feature>
<dbReference type="BioCyc" id="SCEL448385:SCE_RS05805-MONOMER"/>
<feature type="transmembrane region" description="Helical" evidence="7">
    <location>
        <begin position="324"/>
        <end position="349"/>
    </location>
</feature>